<dbReference type="PANTHER" id="PTHR33932">
    <property type="entry name" value="NA(+)/H(+) ANTIPORTER SUBUNIT B"/>
    <property type="match status" value="1"/>
</dbReference>
<evidence type="ECO:0000259" key="7">
    <source>
        <dbReference type="Pfam" id="PF04039"/>
    </source>
</evidence>
<evidence type="ECO:0000313" key="8">
    <source>
        <dbReference type="EMBL" id="HHR40879.1"/>
    </source>
</evidence>
<evidence type="ECO:0000256" key="5">
    <source>
        <dbReference type="ARBA" id="ARBA00023136"/>
    </source>
</evidence>
<accession>A0A7C5Y7N9</accession>
<feature type="transmembrane region" description="Helical" evidence="6">
    <location>
        <begin position="36"/>
        <end position="54"/>
    </location>
</feature>
<proteinExistence type="predicted"/>
<evidence type="ECO:0000256" key="1">
    <source>
        <dbReference type="ARBA" id="ARBA00004651"/>
    </source>
</evidence>
<evidence type="ECO:0000256" key="4">
    <source>
        <dbReference type="ARBA" id="ARBA00022989"/>
    </source>
</evidence>
<dbReference type="InterPro" id="IPR007182">
    <property type="entry name" value="MnhB"/>
</dbReference>
<comment type="subcellular location">
    <subcellularLocation>
        <location evidence="1">Cell membrane</location>
        <topology evidence="1">Multi-pass membrane protein</topology>
    </subcellularLocation>
</comment>
<feature type="transmembrane region" description="Helical" evidence="6">
    <location>
        <begin position="107"/>
        <end position="131"/>
    </location>
</feature>
<keyword evidence="5 6" id="KW-0472">Membrane</keyword>
<dbReference type="InterPro" id="IPR050622">
    <property type="entry name" value="CPA3_antiporter_subunitB"/>
</dbReference>
<feature type="domain" description="Na+/H+ antiporter MnhB subunit-related protein" evidence="7">
    <location>
        <begin position="6"/>
        <end position="128"/>
    </location>
</feature>
<reference evidence="8" key="1">
    <citation type="journal article" date="2020" name="mSystems">
        <title>Genome- and Community-Level Interaction Insights into Carbon Utilization and Element Cycling Functions of Hydrothermarchaeota in Hydrothermal Sediment.</title>
        <authorList>
            <person name="Zhou Z."/>
            <person name="Liu Y."/>
            <person name="Xu W."/>
            <person name="Pan J."/>
            <person name="Luo Z.H."/>
            <person name="Li M."/>
        </authorList>
    </citation>
    <scope>NUCLEOTIDE SEQUENCE [LARGE SCALE GENOMIC DNA]</scope>
    <source>
        <strain evidence="8">SpSt-1084</strain>
    </source>
</reference>
<comment type="caution">
    <text evidence="8">The sequence shown here is derived from an EMBL/GenBank/DDBJ whole genome shotgun (WGS) entry which is preliminary data.</text>
</comment>
<feature type="transmembrane region" description="Helical" evidence="6">
    <location>
        <begin position="66"/>
        <end position="87"/>
    </location>
</feature>
<dbReference type="EMBL" id="DRXS01000191">
    <property type="protein sequence ID" value="HHR40879.1"/>
    <property type="molecule type" value="Genomic_DNA"/>
</dbReference>
<gene>
    <name evidence="8" type="ORF">ENM42_03515</name>
</gene>
<evidence type="ECO:0000256" key="6">
    <source>
        <dbReference type="SAM" id="Phobius"/>
    </source>
</evidence>
<evidence type="ECO:0000256" key="2">
    <source>
        <dbReference type="ARBA" id="ARBA00022475"/>
    </source>
</evidence>
<dbReference type="AlphaFoldDB" id="A0A7C5Y7N9"/>
<keyword evidence="2" id="KW-1003">Cell membrane</keyword>
<name>A0A7C5Y7N9_CALS0</name>
<dbReference type="Pfam" id="PF04039">
    <property type="entry name" value="MnhB"/>
    <property type="match status" value="1"/>
</dbReference>
<keyword evidence="3 6" id="KW-0812">Transmembrane</keyword>
<organism evidence="8">
    <name type="scientific">Caldiarchaeum subterraneum</name>
    <dbReference type="NCBI Taxonomy" id="311458"/>
    <lineage>
        <taxon>Archaea</taxon>
        <taxon>Nitrososphaerota</taxon>
        <taxon>Candidatus Caldarchaeales</taxon>
        <taxon>Candidatus Caldarchaeaceae</taxon>
        <taxon>Candidatus Caldarchaeum</taxon>
    </lineage>
</organism>
<sequence>MTSIVARVVAKAVLYIGTLFSVTLLFAGHFEPGGGFIGGVMAASILAMFYIIFGKSYVESHFRIDYLLIATIGLLISSSVAVMPAFLGRPILTNILFEFEVPLLGEVKIASSTVFDIGVYFTVVGVIMSIFKSASGSEVHE</sequence>
<dbReference type="GO" id="GO:0005886">
    <property type="term" value="C:plasma membrane"/>
    <property type="evidence" value="ECO:0007669"/>
    <property type="project" value="UniProtKB-SubCell"/>
</dbReference>
<dbReference type="PANTHER" id="PTHR33932:SF4">
    <property type="entry name" value="NA(+)_H(+) ANTIPORTER SUBUNIT B"/>
    <property type="match status" value="1"/>
</dbReference>
<keyword evidence="4 6" id="KW-1133">Transmembrane helix</keyword>
<evidence type="ECO:0000256" key="3">
    <source>
        <dbReference type="ARBA" id="ARBA00022692"/>
    </source>
</evidence>
<feature type="transmembrane region" description="Helical" evidence="6">
    <location>
        <begin position="12"/>
        <end position="30"/>
    </location>
</feature>
<protein>
    <submittedName>
        <fullName evidence="8">Cation:proton antiporter</fullName>
    </submittedName>
</protein>